<reference evidence="2" key="1">
    <citation type="submission" date="2020-09" db="EMBL/GenBank/DDBJ databases">
        <title>Genome seq and assembly of Devosia sp.</title>
        <authorList>
            <person name="Chhetri G."/>
        </authorList>
    </citation>
    <scope>NUCLEOTIDE SEQUENCE</scope>
    <source>
        <strain evidence="2">PTR5</strain>
    </source>
</reference>
<dbReference type="PROSITE" id="PS51257">
    <property type="entry name" value="PROKAR_LIPOPROTEIN"/>
    <property type="match status" value="1"/>
</dbReference>
<evidence type="ECO:0008006" key="4">
    <source>
        <dbReference type="Google" id="ProtNLM"/>
    </source>
</evidence>
<proteinExistence type="predicted"/>
<dbReference type="Proteomes" id="UP000654108">
    <property type="component" value="Unassembled WGS sequence"/>
</dbReference>
<evidence type="ECO:0000256" key="1">
    <source>
        <dbReference type="SAM" id="SignalP"/>
    </source>
</evidence>
<dbReference type="RefSeq" id="WP_191774149.1">
    <property type="nucleotide sequence ID" value="NZ_JACYFU010000002.1"/>
</dbReference>
<organism evidence="2 3">
    <name type="scientific">Devosia oryzisoli</name>
    <dbReference type="NCBI Taxonomy" id="2774138"/>
    <lineage>
        <taxon>Bacteria</taxon>
        <taxon>Pseudomonadati</taxon>
        <taxon>Pseudomonadota</taxon>
        <taxon>Alphaproteobacteria</taxon>
        <taxon>Hyphomicrobiales</taxon>
        <taxon>Devosiaceae</taxon>
        <taxon>Devosia</taxon>
    </lineage>
</organism>
<feature type="signal peptide" evidence="1">
    <location>
        <begin position="1"/>
        <end position="27"/>
    </location>
</feature>
<sequence length="99" mass="9786">MKTKLSLKSVGAAAALALALVAGGGTAASAAGCLDRYQIQDAVSSGQIKSLDTVLAEAGIDPNAEILSVQVCDEGGGLIYVIGVLNPDGTARNVTLSAQ</sequence>
<evidence type="ECO:0000313" key="3">
    <source>
        <dbReference type="Proteomes" id="UP000654108"/>
    </source>
</evidence>
<dbReference type="AlphaFoldDB" id="A0A927IQ72"/>
<feature type="chain" id="PRO_5037299049" description="PepSY domain-containing protein" evidence="1">
    <location>
        <begin position="28"/>
        <end position="99"/>
    </location>
</feature>
<comment type="caution">
    <text evidence="2">The sequence shown here is derived from an EMBL/GenBank/DDBJ whole genome shotgun (WGS) entry which is preliminary data.</text>
</comment>
<gene>
    <name evidence="2" type="ORF">IC608_07550</name>
</gene>
<keyword evidence="1" id="KW-0732">Signal</keyword>
<accession>A0A927IQ72</accession>
<dbReference type="EMBL" id="JACYFU010000002">
    <property type="protein sequence ID" value="MBD8065325.1"/>
    <property type="molecule type" value="Genomic_DNA"/>
</dbReference>
<evidence type="ECO:0000313" key="2">
    <source>
        <dbReference type="EMBL" id="MBD8065325.1"/>
    </source>
</evidence>
<name>A0A927IQ72_9HYPH</name>
<keyword evidence="3" id="KW-1185">Reference proteome</keyword>
<protein>
    <recommendedName>
        <fullName evidence="4">PepSY domain-containing protein</fullName>
    </recommendedName>
</protein>